<evidence type="ECO:0000313" key="3">
    <source>
        <dbReference type="Proteomes" id="UP000324222"/>
    </source>
</evidence>
<name>A0A5B7HIF4_PORTR</name>
<feature type="region of interest" description="Disordered" evidence="1">
    <location>
        <begin position="1"/>
        <end position="95"/>
    </location>
</feature>
<evidence type="ECO:0000313" key="2">
    <source>
        <dbReference type="EMBL" id="MPC72240.1"/>
    </source>
</evidence>
<feature type="compositionally biased region" description="Low complexity" evidence="1">
    <location>
        <begin position="1"/>
        <end position="16"/>
    </location>
</feature>
<gene>
    <name evidence="2" type="ORF">E2C01_066538</name>
</gene>
<evidence type="ECO:0000256" key="1">
    <source>
        <dbReference type="SAM" id="MobiDB-lite"/>
    </source>
</evidence>
<comment type="caution">
    <text evidence="2">The sequence shown here is derived from an EMBL/GenBank/DDBJ whole genome shotgun (WGS) entry which is preliminary data.</text>
</comment>
<dbReference type="EMBL" id="VSRR010034376">
    <property type="protein sequence ID" value="MPC72240.1"/>
    <property type="molecule type" value="Genomic_DNA"/>
</dbReference>
<reference evidence="2 3" key="1">
    <citation type="submission" date="2019-05" db="EMBL/GenBank/DDBJ databases">
        <title>Another draft genome of Portunus trituberculatus and its Hox gene families provides insights of decapod evolution.</title>
        <authorList>
            <person name="Jeong J.-H."/>
            <person name="Song I."/>
            <person name="Kim S."/>
            <person name="Choi T."/>
            <person name="Kim D."/>
            <person name="Ryu S."/>
            <person name="Kim W."/>
        </authorList>
    </citation>
    <scope>NUCLEOTIDE SEQUENCE [LARGE SCALE GENOMIC DNA]</scope>
    <source>
        <tissue evidence="2">Muscle</tissue>
    </source>
</reference>
<dbReference type="Proteomes" id="UP000324222">
    <property type="component" value="Unassembled WGS sequence"/>
</dbReference>
<accession>A0A5B7HIF4</accession>
<protein>
    <submittedName>
        <fullName evidence="2">Uncharacterized protein</fullName>
    </submittedName>
</protein>
<feature type="compositionally biased region" description="Polar residues" evidence="1">
    <location>
        <begin position="61"/>
        <end position="81"/>
    </location>
</feature>
<keyword evidence="3" id="KW-1185">Reference proteome</keyword>
<dbReference type="AlphaFoldDB" id="A0A5B7HIF4"/>
<proteinExistence type="predicted"/>
<feature type="compositionally biased region" description="Polar residues" evidence="1">
    <location>
        <begin position="31"/>
        <end position="49"/>
    </location>
</feature>
<organism evidence="2 3">
    <name type="scientific">Portunus trituberculatus</name>
    <name type="common">Swimming crab</name>
    <name type="synonym">Neptunus trituberculatus</name>
    <dbReference type="NCBI Taxonomy" id="210409"/>
    <lineage>
        <taxon>Eukaryota</taxon>
        <taxon>Metazoa</taxon>
        <taxon>Ecdysozoa</taxon>
        <taxon>Arthropoda</taxon>
        <taxon>Crustacea</taxon>
        <taxon>Multicrustacea</taxon>
        <taxon>Malacostraca</taxon>
        <taxon>Eumalacostraca</taxon>
        <taxon>Eucarida</taxon>
        <taxon>Decapoda</taxon>
        <taxon>Pleocyemata</taxon>
        <taxon>Brachyura</taxon>
        <taxon>Eubrachyura</taxon>
        <taxon>Portunoidea</taxon>
        <taxon>Portunidae</taxon>
        <taxon>Portuninae</taxon>
        <taxon>Portunus</taxon>
    </lineage>
</organism>
<sequence>MPPTPLTLTTASPTVTIIHSNPPQHHPVKATPSSPSASRQSTIPGSFTVQQHPRPPRHPQESFQISPSPSFLSPGHSSGSALTRPPPPYTRRSNVILGSKLVVTATCRQKGRGSCRGG</sequence>